<evidence type="ECO:0000256" key="1">
    <source>
        <dbReference type="SAM" id="MobiDB-lite"/>
    </source>
</evidence>
<reference evidence="2" key="1">
    <citation type="journal article" date="2022" name="Microorganisms">
        <title>Antibiotic Susceptibility, Resistance Gene Determinants and Corresponding Genomic Regions in Lactobacillus amylovorus Isolates Derived from Wild Boars and Domestic Pigs.</title>
        <authorList>
            <person name="Moravkova M."/>
            <person name="Kostovova I."/>
            <person name="Kavanova K."/>
            <person name="Pechar R."/>
            <person name="Stanek S."/>
            <person name="Brychta A."/>
            <person name="Zeman M."/>
            <person name="Kubasova T."/>
        </authorList>
    </citation>
    <scope>NUCLEOTIDE SEQUENCE</scope>
    <source>
        <strain evidence="2">M356A</strain>
    </source>
</reference>
<organism evidence="2 3">
    <name type="scientific">Lactobacillus amylovorus</name>
    <dbReference type="NCBI Taxonomy" id="1604"/>
    <lineage>
        <taxon>Bacteria</taxon>
        <taxon>Bacillati</taxon>
        <taxon>Bacillota</taxon>
        <taxon>Bacilli</taxon>
        <taxon>Lactobacillales</taxon>
        <taxon>Lactobacillaceae</taxon>
        <taxon>Lactobacillus</taxon>
    </lineage>
</organism>
<feature type="compositionally biased region" description="Polar residues" evidence="1">
    <location>
        <begin position="426"/>
        <end position="438"/>
    </location>
</feature>
<proteinExistence type="predicted"/>
<accession>A0A9X4ACU8</accession>
<dbReference type="RefSeq" id="WP_271870330.1">
    <property type="nucleotide sequence ID" value="NZ_JAOTGU010000010.1"/>
</dbReference>
<dbReference type="AlphaFoldDB" id="A0A9X4ACU8"/>
<feature type="region of interest" description="Disordered" evidence="1">
    <location>
        <begin position="418"/>
        <end position="440"/>
    </location>
</feature>
<dbReference type="Proteomes" id="UP001143700">
    <property type="component" value="Unassembled WGS sequence"/>
</dbReference>
<reference evidence="2" key="2">
    <citation type="submission" date="2022-10" db="EMBL/GenBank/DDBJ databases">
        <authorList>
            <person name="Kostovova I."/>
            <person name="Moravkova M."/>
            <person name="Pechar R."/>
        </authorList>
    </citation>
    <scope>NUCLEOTIDE SEQUENCE</scope>
    <source>
        <strain evidence="2">M356A</strain>
    </source>
</reference>
<dbReference type="EMBL" id="JAOTGU010000010">
    <property type="protein sequence ID" value="MDB6262414.1"/>
    <property type="molecule type" value="Genomic_DNA"/>
</dbReference>
<gene>
    <name evidence="2" type="ORF">ODV15_07615</name>
</gene>
<sequence length="461" mass="51844">MADLTFNIEAKVSQGAFKRLLVQQALHLTGQPRCLVLNDVYLPEVKKLLGDNILIANESKKEFLLSDEIISDPQMRLALSNAYLSIDRINSIHLNNAFISSALLVIEMVAKTNKEHPPYTLGRLINSSTDEITADIKAVKAATVPQGQKQQFKAISGYLQKSEGMSTFKELLNSIWRLHKGFMIKGEFQKPHTWQKDNNLIVIPASELQKEGYSKVLFEYFLNAQVSVLLDSDTPISLYSAFISDFKGDMFISFAKGQNPSMASNIAFKASNLLVSVENFDAELFCAWLAKYDLKLLKKYSIKDFETAFKDYQVASYSNSFLGAEDDSLFLYRINDKNELSKRRFDLAPVLKILKKNRVASPSHEKEEIKPVVQAPKIDEDELSQTIAKAVGDNLASAVENAIKPLADKINELEQLQKDASHQLKETVSSPPSNNWSEMESIDSAFQEALKRQPDTDNDWS</sequence>
<evidence type="ECO:0000313" key="2">
    <source>
        <dbReference type="EMBL" id="MDB6262414.1"/>
    </source>
</evidence>
<protein>
    <submittedName>
        <fullName evidence="2">Uncharacterized protein</fullName>
    </submittedName>
</protein>
<evidence type="ECO:0000313" key="3">
    <source>
        <dbReference type="Proteomes" id="UP001143700"/>
    </source>
</evidence>
<comment type="caution">
    <text evidence="2">The sequence shown here is derived from an EMBL/GenBank/DDBJ whole genome shotgun (WGS) entry which is preliminary data.</text>
</comment>
<name>A0A9X4ACU8_LACAM</name>